<gene>
    <name evidence="1" type="ORF">BT63DRAFT_423162</name>
</gene>
<reference evidence="1" key="1">
    <citation type="journal article" date="2020" name="Stud. Mycol.">
        <title>101 Dothideomycetes genomes: a test case for predicting lifestyles and emergence of pathogens.</title>
        <authorList>
            <person name="Haridas S."/>
            <person name="Albert R."/>
            <person name="Binder M."/>
            <person name="Bloem J."/>
            <person name="Labutti K."/>
            <person name="Salamov A."/>
            <person name="Andreopoulos B."/>
            <person name="Baker S."/>
            <person name="Barry K."/>
            <person name="Bills G."/>
            <person name="Bluhm B."/>
            <person name="Cannon C."/>
            <person name="Castanera R."/>
            <person name="Culley D."/>
            <person name="Daum C."/>
            <person name="Ezra D."/>
            <person name="Gonzalez J."/>
            <person name="Henrissat B."/>
            <person name="Kuo A."/>
            <person name="Liang C."/>
            <person name="Lipzen A."/>
            <person name="Lutzoni F."/>
            <person name="Magnuson J."/>
            <person name="Mondo S."/>
            <person name="Nolan M."/>
            <person name="Ohm R."/>
            <person name="Pangilinan J."/>
            <person name="Park H.-J."/>
            <person name="Ramirez L."/>
            <person name="Alfaro M."/>
            <person name="Sun H."/>
            <person name="Tritt A."/>
            <person name="Yoshinaga Y."/>
            <person name="Zwiers L.-H."/>
            <person name="Turgeon B."/>
            <person name="Goodwin S."/>
            <person name="Spatafora J."/>
            <person name="Crous P."/>
            <person name="Grigoriev I."/>
        </authorList>
    </citation>
    <scope>NUCLEOTIDE SEQUENCE</scope>
    <source>
        <strain evidence="1">CBS 115976</strain>
    </source>
</reference>
<dbReference type="PANTHER" id="PTHR24148:SF73">
    <property type="entry name" value="HET DOMAIN PROTEIN (AFU_ORTHOLOGUE AFUA_8G01020)"/>
    <property type="match status" value="1"/>
</dbReference>
<dbReference type="Pfam" id="PF26639">
    <property type="entry name" value="Het-6_barrel"/>
    <property type="match status" value="1"/>
</dbReference>
<sequence>MPLKPDISIGGFDELLLRAINDSKDPNYDFFEWWTMNKSVVIQGRSLEEWQLDWTSSLNSPIDLNAMSPDAHLYAIHACEKIYRYQLRLMTTREGALGMGPHTASLEDQVWILFGCRVPVVLRPLENWYKLVGECYIDGYMNGEAIDEYKNGLRKKTQVTIK</sequence>
<evidence type="ECO:0000313" key="2">
    <source>
        <dbReference type="Proteomes" id="UP000799302"/>
    </source>
</evidence>
<keyword evidence="2" id="KW-1185">Reference proteome</keyword>
<name>A0A6A6UGT2_9PEZI</name>
<dbReference type="InterPro" id="IPR052895">
    <property type="entry name" value="HetReg/Transcr_Mod"/>
</dbReference>
<dbReference type="OrthoDB" id="2157530at2759"/>
<organism evidence="1 2">
    <name type="scientific">Microthyrium microscopicum</name>
    <dbReference type="NCBI Taxonomy" id="703497"/>
    <lineage>
        <taxon>Eukaryota</taxon>
        <taxon>Fungi</taxon>
        <taxon>Dikarya</taxon>
        <taxon>Ascomycota</taxon>
        <taxon>Pezizomycotina</taxon>
        <taxon>Dothideomycetes</taxon>
        <taxon>Dothideomycetes incertae sedis</taxon>
        <taxon>Microthyriales</taxon>
        <taxon>Microthyriaceae</taxon>
        <taxon>Microthyrium</taxon>
    </lineage>
</organism>
<dbReference type="AlphaFoldDB" id="A0A6A6UGT2"/>
<evidence type="ECO:0000313" key="1">
    <source>
        <dbReference type="EMBL" id="KAF2670886.1"/>
    </source>
</evidence>
<accession>A0A6A6UGT2</accession>
<dbReference type="PANTHER" id="PTHR24148">
    <property type="entry name" value="ANKYRIN REPEAT DOMAIN-CONTAINING PROTEIN 39 HOMOLOG-RELATED"/>
    <property type="match status" value="1"/>
</dbReference>
<protein>
    <submittedName>
        <fullName evidence="1">Uncharacterized protein</fullName>
    </submittedName>
</protein>
<dbReference type="Proteomes" id="UP000799302">
    <property type="component" value="Unassembled WGS sequence"/>
</dbReference>
<dbReference type="EMBL" id="MU004233">
    <property type="protein sequence ID" value="KAF2670886.1"/>
    <property type="molecule type" value="Genomic_DNA"/>
</dbReference>
<proteinExistence type="predicted"/>